<keyword evidence="2" id="KW-0689">Ribosomal protein</keyword>
<comment type="similarity">
    <text evidence="1">Belongs to the universal ribosomal protein uL15 family.</text>
</comment>
<evidence type="ECO:0000313" key="7">
    <source>
        <dbReference type="EMBL" id="CAF3527112.1"/>
    </source>
</evidence>
<evidence type="ECO:0000256" key="2">
    <source>
        <dbReference type="ARBA" id="ARBA00022980"/>
    </source>
</evidence>
<comment type="caution">
    <text evidence="7">The sequence shown here is derived from an EMBL/GenBank/DDBJ whole genome shotgun (WGS) entry which is preliminary data.</text>
</comment>
<dbReference type="Proteomes" id="UP000663823">
    <property type="component" value="Unassembled WGS sequence"/>
</dbReference>
<dbReference type="InterPro" id="IPR005749">
    <property type="entry name" value="Ribosomal_uL15_bac-type"/>
</dbReference>
<dbReference type="InterPro" id="IPR036227">
    <property type="entry name" value="Ribosomal_uL15/eL18_sf"/>
</dbReference>
<dbReference type="GO" id="GO:0006412">
    <property type="term" value="P:translation"/>
    <property type="evidence" value="ECO:0007669"/>
    <property type="project" value="InterPro"/>
</dbReference>
<evidence type="ECO:0000256" key="3">
    <source>
        <dbReference type="ARBA" id="ARBA00023274"/>
    </source>
</evidence>
<dbReference type="InterPro" id="IPR021131">
    <property type="entry name" value="Ribosomal_uL15/eL18"/>
</dbReference>
<feature type="domain" description="Large ribosomal subunit protein uL15/eL18" evidence="6">
    <location>
        <begin position="104"/>
        <end position="183"/>
    </location>
</feature>
<proteinExistence type="inferred from homology"/>
<organism evidence="7 8">
    <name type="scientific">Rotaria sordida</name>
    <dbReference type="NCBI Taxonomy" id="392033"/>
    <lineage>
        <taxon>Eukaryota</taxon>
        <taxon>Metazoa</taxon>
        <taxon>Spiralia</taxon>
        <taxon>Gnathifera</taxon>
        <taxon>Rotifera</taxon>
        <taxon>Eurotatoria</taxon>
        <taxon>Bdelloidea</taxon>
        <taxon>Philodinida</taxon>
        <taxon>Philodinidae</taxon>
        <taxon>Rotaria</taxon>
    </lineage>
</organism>
<evidence type="ECO:0000256" key="1">
    <source>
        <dbReference type="ARBA" id="ARBA00007320"/>
    </source>
</evidence>
<evidence type="ECO:0000313" key="8">
    <source>
        <dbReference type="Proteomes" id="UP000663823"/>
    </source>
</evidence>
<keyword evidence="3" id="KW-0687">Ribonucleoprotein</keyword>
<sequence>MPIERGLQYLRQMQRVSLKNLPMPLEKTEKWKKAHVTKKKNHLSNPDENTMKAVMSKKGPIARNSLPPYGIDPIQAEGRLPWILTVPKEPYYEGVEEGRQYLPMSLRTLQRLIDLRRVNPEKPIDLPVLCNTKLFSIQPDQRQFGLQLTDEGADIFSTPINLEVQWVSSELAIAAIERCGGVLTTRYFDPISISALIDAKKFFERGEPIPRCDTPPINAIEYYTDPKQRGYLANPDLIREERQRLAQKYGFKLPDPSKLSQLFHLRKDPRQIFYGLEPGWLVNLKDRTILKPTDKKFETFYHS</sequence>
<evidence type="ECO:0000259" key="6">
    <source>
        <dbReference type="Pfam" id="PF00828"/>
    </source>
</evidence>
<accession>A0A818IMZ2</accession>
<evidence type="ECO:0000256" key="4">
    <source>
        <dbReference type="ARBA" id="ARBA00035299"/>
    </source>
</evidence>
<dbReference type="EMBL" id="CAJOAX010000165">
    <property type="protein sequence ID" value="CAF3527112.1"/>
    <property type="molecule type" value="Genomic_DNA"/>
</dbReference>
<dbReference type="GO" id="GO:0003735">
    <property type="term" value="F:structural constituent of ribosome"/>
    <property type="evidence" value="ECO:0007669"/>
    <property type="project" value="InterPro"/>
</dbReference>
<reference evidence="7" key="1">
    <citation type="submission" date="2021-02" db="EMBL/GenBank/DDBJ databases">
        <authorList>
            <person name="Nowell W R."/>
        </authorList>
    </citation>
    <scope>NUCLEOTIDE SEQUENCE</scope>
</reference>
<gene>
    <name evidence="7" type="ORF">OTI717_LOCUS3119</name>
</gene>
<evidence type="ECO:0000256" key="5">
    <source>
        <dbReference type="ARBA" id="ARBA00035423"/>
    </source>
</evidence>
<dbReference type="AlphaFoldDB" id="A0A818IMZ2"/>
<dbReference type="SUPFAM" id="SSF52080">
    <property type="entry name" value="Ribosomal proteins L15p and L18e"/>
    <property type="match status" value="1"/>
</dbReference>
<protein>
    <recommendedName>
        <fullName evidence="4">Large ribosomal subunit protein uL15m</fullName>
    </recommendedName>
    <alternativeName>
        <fullName evidence="5">39S ribosomal protein L15, mitochondrial</fullName>
    </alternativeName>
</protein>
<dbReference type="Pfam" id="PF00828">
    <property type="entry name" value="Ribosomal_L27A"/>
    <property type="match status" value="1"/>
</dbReference>
<name>A0A818IMZ2_9BILA</name>
<dbReference type="PANTHER" id="PTHR12934:SF11">
    <property type="entry name" value="LARGE RIBOSOMAL SUBUNIT PROTEIN UL15M"/>
    <property type="match status" value="1"/>
</dbReference>
<dbReference type="GO" id="GO:0005762">
    <property type="term" value="C:mitochondrial large ribosomal subunit"/>
    <property type="evidence" value="ECO:0007669"/>
    <property type="project" value="TreeGrafter"/>
</dbReference>
<dbReference type="PANTHER" id="PTHR12934">
    <property type="entry name" value="50S RIBOSOMAL PROTEIN L15"/>
    <property type="match status" value="1"/>
</dbReference>